<comment type="caution">
    <text evidence="2">The sequence shown here is derived from an EMBL/GenBank/DDBJ whole genome shotgun (WGS) entry which is preliminary data.</text>
</comment>
<dbReference type="Proteomes" id="UP000537126">
    <property type="component" value="Unassembled WGS sequence"/>
</dbReference>
<keyword evidence="1" id="KW-0472">Membrane</keyword>
<keyword evidence="1" id="KW-1133">Transmembrane helix</keyword>
<sequence length="292" mass="33517">MLYRLLLFLVIPHLVFAQKAASLPDSCAKRRKTFLLLAGGGYAAGMSTLGYAWYRQQGMVGFSFFNDAPQWMGMDKAGHAFTAFYLAENAAVALRQLCYSPQEVRNRSALLSWAAMLPIEILDGFSPAYGFSWADAGANLSGAFLYWLQSRQGQVVVRPKYSFHPSPYAALRPEVLGNSISEQWLKDYNGQTYWLSFDWQAVFLRRPLPLPITLAAGYGAEEMVYARREENLRAGFRPYAQLYFSIDMEWSRVPTSKPWLRTAFRFLNMIKIPAPALAWDERHGWQWHWLYF</sequence>
<evidence type="ECO:0000256" key="1">
    <source>
        <dbReference type="SAM" id="Phobius"/>
    </source>
</evidence>
<name>A0A846MMN0_9BACT</name>
<evidence type="ECO:0008006" key="4">
    <source>
        <dbReference type="Google" id="ProtNLM"/>
    </source>
</evidence>
<dbReference type="Pfam" id="PF10043">
    <property type="entry name" value="DUF2279"/>
    <property type="match status" value="1"/>
</dbReference>
<dbReference type="EMBL" id="JAASRN010000001">
    <property type="protein sequence ID" value="NIK72682.1"/>
    <property type="molecule type" value="Genomic_DNA"/>
</dbReference>
<dbReference type="AlphaFoldDB" id="A0A846MMN0"/>
<keyword evidence="3" id="KW-1185">Reference proteome</keyword>
<evidence type="ECO:0000313" key="2">
    <source>
        <dbReference type="EMBL" id="NIK72682.1"/>
    </source>
</evidence>
<protein>
    <recommendedName>
        <fullName evidence="4">DUF2279 domain-containing protein</fullName>
    </recommendedName>
</protein>
<keyword evidence="1" id="KW-0812">Transmembrane</keyword>
<evidence type="ECO:0000313" key="3">
    <source>
        <dbReference type="Proteomes" id="UP000537126"/>
    </source>
</evidence>
<feature type="transmembrane region" description="Helical" evidence="1">
    <location>
        <begin position="33"/>
        <end position="54"/>
    </location>
</feature>
<accession>A0A846MMN0</accession>
<organism evidence="2 3">
    <name type="scientific">Thermonema lapsum</name>
    <dbReference type="NCBI Taxonomy" id="28195"/>
    <lineage>
        <taxon>Bacteria</taxon>
        <taxon>Pseudomonadati</taxon>
        <taxon>Bacteroidota</taxon>
        <taxon>Cytophagia</taxon>
        <taxon>Cytophagales</taxon>
        <taxon>Thermonemataceae</taxon>
        <taxon>Thermonema</taxon>
    </lineage>
</organism>
<reference evidence="2 3" key="1">
    <citation type="submission" date="2020-03" db="EMBL/GenBank/DDBJ databases">
        <title>Genomic Encyclopedia of Type Strains, Phase IV (KMG-IV): sequencing the most valuable type-strain genomes for metagenomic binning, comparative biology and taxonomic classification.</title>
        <authorList>
            <person name="Goeker M."/>
        </authorList>
    </citation>
    <scope>NUCLEOTIDE SEQUENCE [LARGE SCALE GENOMIC DNA]</scope>
    <source>
        <strain evidence="2 3">DSM 5718</strain>
    </source>
</reference>
<proteinExistence type="predicted"/>
<dbReference type="InterPro" id="IPR018736">
    <property type="entry name" value="DUF2279_periplasmic_lipo"/>
</dbReference>
<dbReference type="RefSeq" id="WP_166917996.1">
    <property type="nucleotide sequence ID" value="NZ_JAASRN010000001.1"/>
</dbReference>
<gene>
    <name evidence="2" type="ORF">FHS56_000168</name>
</gene>